<keyword evidence="4" id="KW-0653">Protein transport</keyword>
<dbReference type="EMBL" id="MCOG01000122">
    <property type="protein sequence ID" value="ORY41801.1"/>
    <property type="molecule type" value="Genomic_DNA"/>
</dbReference>
<evidence type="ECO:0000256" key="9">
    <source>
        <dbReference type="SAM" id="Phobius"/>
    </source>
</evidence>
<keyword evidence="2" id="KW-0813">Transport</keyword>
<evidence type="ECO:0000256" key="8">
    <source>
        <dbReference type="PROSITE-ProRule" id="PRU00290"/>
    </source>
</evidence>
<dbReference type="Pfam" id="PF00957">
    <property type="entry name" value="Synaptobrevin"/>
    <property type="match status" value="1"/>
</dbReference>
<evidence type="ECO:0000259" key="10">
    <source>
        <dbReference type="PROSITE" id="PS50892"/>
    </source>
</evidence>
<evidence type="ECO:0000313" key="11">
    <source>
        <dbReference type="EMBL" id="ORY41801.1"/>
    </source>
</evidence>
<keyword evidence="12" id="KW-1185">Reference proteome</keyword>
<evidence type="ECO:0000256" key="4">
    <source>
        <dbReference type="ARBA" id="ARBA00022927"/>
    </source>
</evidence>
<dbReference type="FunFam" id="1.20.5.110:FF:000004">
    <property type="entry name" value="Vesicle-associated membrane protein 7"/>
    <property type="match status" value="1"/>
</dbReference>
<evidence type="ECO:0000256" key="7">
    <source>
        <dbReference type="ARBA" id="ARBA00046280"/>
    </source>
</evidence>
<accession>A0A1Y2C467</accession>
<evidence type="ECO:0000313" key="12">
    <source>
        <dbReference type="Proteomes" id="UP000193920"/>
    </source>
</evidence>
<dbReference type="PANTHER" id="PTHR45701">
    <property type="entry name" value="SYNAPTOBREVIN FAMILY MEMBER"/>
    <property type="match status" value="1"/>
</dbReference>
<keyword evidence="3 9" id="KW-0812">Transmembrane</keyword>
<comment type="similarity">
    <text evidence="1">Belongs to the synaptobrevin family.</text>
</comment>
<feature type="transmembrane region" description="Helical" evidence="9">
    <location>
        <begin position="68"/>
        <end position="89"/>
    </location>
</feature>
<protein>
    <submittedName>
        <fullName evidence="11">Synaptobrevin</fullName>
    </submittedName>
</protein>
<evidence type="ECO:0000256" key="5">
    <source>
        <dbReference type="ARBA" id="ARBA00022989"/>
    </source>
</evidence>
<sequence>MSDKAQQVQQQVDEVVGIMQDNIQKVMDRGERLDTLQVKTEDLQQQSSNFKRGANRVRKQMWWKDMKLKIILGVIVGLIILFILIKLFGGLGGGDDEQKNDTNN</sequence>
<dbReference type="STRING" id="1754190.A0A1Y2C467"/>
<dbReference type="Gene3D" id="1.20.5.110">
    <property type="match status" value="1"/>
</dbReference>
<dbReference type="InterPro" id="IPR001388">
    <property type="entry name" value="Synaptobrevin-like"/>
</dbReference>
<dbReference type="Proteomes" id="UP000193920">
    <property type="component" value="Unassembled WGS sequence"/>
</dbReference>
<evidence type="ECO:0000256" key="1">
    <source>
        <dbReference type="ARBA" id="ARBA00008025"/>
    </source>
</evidence>
<feature type="domain" description="V-SNARE coiled-coil homology" evidence="10">
    <location>
        <begin position="4"/>
        <end position="64"/>
    </location>
</feature>
<dbReference type="GO" id="GO:0016020">
    <property type="term" value="C:membrane"/>
    <property type="evidence" value="ECO:0007669"/>
    <property type="project" value="InterPro"/>
</dbReference>
<reference evidence="11 12" key="1">
    <citation type="submission" date="2016-08" db="EMBL/GenBank/DDBJ databases">
        <title>A Parts List for Fungal Cellulosomes Revealed by Comparative Genomics.</title>
        <authorList>
            <consortium name="DOE Joint Genome Institute"/>
            <person name="Haitjema C.H."/>
            <person name="Gilmore S.P."/>
            <person name="Henske J.K."/>
            <person name="Solomon K.V."/>
            <person name="De Groot R."/>
            <person name="Kuo A."/>
            <person name="Mondo S.J."/>
            <person name="Salamov A.A."/>
            <person name="Labutti K."/>
            <person name="Zhao Z."/>
            <person name="Chiniquy J."/>
            <person name="Barry K."/>
            <person name="Brewer H.M."/>
            <person name="Purvine S.O."/>
            <person name="Wright A.T."/>
            <person name="Boxma B."/>
            <person name="Van Alen T."/>
            <person name="Hackstein J.H."/>
            <person name="Baker S.E."/>
            <person name="Grigoriev I.V."/>
            <person name="O'Malley M.A."/>
        </authorList>
    </citation>
    <scope>NUCLEOTIDE SEQUENCE [LARGE SCALE GENOMIC DNA]</scope>
    <source>
        <strain evidence="11 12">G1</strain>
    </source>
</reference>
<dbReference type="GO" id="GO:0016192">
    <property type="term" value="P:vesicle-mediated transport"/>
    <property type="evidence" value="ECO:0007669"/>
    <property type="project" value="InterPro"/>
</dbReference>
<organism evidence="11 12">
    <name type="scientific">Neocallimastix californiae</name>
    <dbReference type="NCBI Taxonomy" id="1754190"/>
    <lineage>
        <taxon>Eukaryota</taxon>
        <taxon>Fungi</taxon>
        <taxon>Fungi incertae sedis</taxon>
        <taxon>Chytridiomycota</taxon>
        <taxon>Chytridiomycota incertae sedis</taxon>
        <taxon>Neocallimastigomycetes</taxon>
        <taxon>Neocallimastigales</taxon>
        <taxon>Neocallimastigaceae</taxon>
        <taxon>Neocallimastix</taxon>
    </lineage>
</organism>
<evidence type="ECO:0000256" key="2">
    <source>
        <dbReference type="ARBA" id="ARBA00022448"/>
    </source>
</evidence>
<dbReference type="InterPro" id="IPR016444">
    <property type="entry name" value="Synaptobrevin/VAMP"/>
</dbReference>
<evidence type="ECO:0000256" key="6">
    <source>
        <dbReference type="ARBA" id="ARBA00023136"/>
    </source>
</evidence>
<dbReference type="OrthoDB" id="190375at2759"/>
<dbReference type="GO" id="GO:0005737">
    <property type="term" value="C:cytoplasm"/>
    <property type="evidence" value="ECO:0007669"/>
    <property type="project" value="UniProtKB-ARBA"/>
</dbReference>
<keyword evidence="6 9" id="KW-0472">Membrane</keyword>
<dbReference type="SUPFAM" id="SSF58038">
    <property type="entry name" value="SNARE fusion complex"/>
    <property type="match status" value="1"/>
</dbReference>
<evidence type="ECO:0000256" key="3">
    <source>
        <dbReference type="ARBA" id="ARBA00022692"/>
    </source>
</evidence>
<comment type="subcellular location">
    <subcellularLocation>
        <location evidence="7">Endomembrane system</location>
        <topology evidence="7">Single-pass type IV membrane protein</topology>
    </subcellularLocation>
</comment>
<dbReference type="PRINTS" id="PR00219">
    <property type="entry name" value="SYNAPTOBREVN"/>
</dbReference>
<comment type="caution">
    <text evidence="11">The sequence shown here is derived from an EMBL/GenBank/DDBJ whole genome shotgun (WGS) entry which is preliminary data.</text>
</comment>
<dbReference type="GO" id="GO:0015031">
    <property type="term" value="P:protein transport"/>
    <property type="evidence" value="ECO:0007669"/>
    <property type="project" value="UniProtKB-KW"/>
</dbReference>
<keyword evidence="8" id="KW-0175">Coiled coil</keyword>
<dbReference type="PROSITE" id="PS50892">
    <property type="entry name" value="V_SNARE"/>
    <property type="match status" value="1"/>
</dbReference>
<dbReference type="PIRSF" id="PIRSF005409">
    <property type="entry name" value="Synaptobrevin_euk"/>
    <property type="match status" value="1"/>
</dbReference>
<dbReference type="GO" id="GO:0012505">
    <property type="term" value="C:endomembrane system"/>
    <property type="evidence" value="ECO:0007669"/>
    <property type="project" value="UniProtKB-SubCell"/>
</dbReference>
<name>A0A1Y2C467_9FUNG</name>
<dbReference type="AlphaFoldDB" id="A0A1Y2C467"/>
<gene>
    <name evidence="11" type="ORF">LY90DRAFT_703942</name>
</gene>
<keyword evidence="5 9" id="KW-1133">Transmembrane helix</keyword>
<dbReference type="InterPro" id="IPR042855">
    <property type="entry name" value="V_SNARE_CC"/>
</dbReference>
<proteinExistence type="inferred from homology"/>